<keyword evidence="5" id="KW-0184">Conjugation</keyword>
<dbReference type="Gene3D" id="2.10.109.10">
    <property type="entry name" value="Umud Fragment, subunit A"/>
    <property type="match status" value="1"/>
</dbReference>
<sequence>MHIGKWTAIAGISLLLAVGALYASGARMNTTHSIPVGLYWKSNLQIANGVYVMFCPPHNANIEEAKQRGYIKAGPCPGGYGYLMKRILASSGDIIDVTDAGVSVNGKALPYSTPLAADNLNQPLPYFRTSHQILSDDELLVMTDVNSRSFDSRYFGPISKSQVRDVIIPLLTW</sequence>
<feature type="domain" description="Peptidase S26" evidence="6">
    <location>
        <begin position="39"/>
        <end position="163"/>
    </location>
</feature>
<dbReference type="GO" id="GO:0042597">
    <property type="term" value="C:periplasmic space"/>
    <property type="evidence" value="ECO:0007669"/>
    <property type="project" value="UniProtKB-SubCell"/>
</dbReference>
<dbReference type="SUPFAM" id="SSF51306">
    <property type="entry name" value="LexA/Signal peptidase"/>
    <property type="match status" value="1"/>
</dbReference>
<proteinExistence type="inferred from homology"/>
<dbReference type="InterPro" id="IPR014139">
    <property type="entry name" value="Peptidase_S26C_TraF"/>
</dbReference>
<dbReference type="GO" id="GO:0006465">
    <property type="term" value="P:signal peptide processing"/>
    <property type="evidence" value="ECO:0007669"/>
    <property type="project" value="InterPro"/>
</dbReference>
<comment type="subcellular location">
    <subcellularLocation>
        <location evidence="1">Periplasm</location>
    </subcellularLocation>
</comment>
<name>A0A562PTQ5_9PSED</name>
<organism evidence="7 8">
    <name type="scientific">Pseudomonas duriflava</name>
    <dbReference type="NCBI Taxonomy" id="459528"/>
    <lineage>
        <taxon>Bacteria</taxon>
        <taxon>Pseudomonadati</taxon>
        <taxon>Pseudomonadota</taxon>
        <taxon>Gammaproteobacteria</taxon>
        <taxon>Pseudomonadales</taxon>
        <taxon>Pseudomonadaceae</taxon>
        <taxon>Pseudomonas</taxon>
    </lineage>
</organism>
<evidence type="ECO:0000256" key="5">
    <source>
        <dbReference type="ARBA" id="ARBA00022971"/>
    </source>
</evidence>
<dbReference type="AlphaFoldDB" id="A0A562PTQ5"/>
<protein>
    <submittedName>
        <fullName evidence="7">Conjugation peptidase TraF</fullName>
    </submittedName>
</protein>
<keyword evidence="3" id="KW-0732">Signal</keyword>
<dbReference type="Pfam" id="PF10502">
    <property type="entry name" value="Peptidase_S26"/>
    <property type="match status" value="1"/>
</dbReference>
<evidence type="ECO:0000313" key="7">
    <source>
        <dbReference type="EMBL" id="TWI47779.1"/>
    </source>
</evidence>
<evidence type="ECO:0000256" key="3">
    <source>
        <dbReference type="ARBA" id="ARBA00022729"/>
    </source>
</evidence>
<evidence type="ECO:0000256" key="4">
    <source>
        <dbReference type="ARBA" id="ARBA00022764"/>
    </source>
</evidence>
<dbReference type="EMBL" id="VLKY01000023">
    <property type="protein sequence ID" value="TWI47779.1"/>
    <property type="molecule type" value="Genomic_DNA"/>
</dbReference>
<comment type="caution">
    <text evidence="7">The sequence shown here is derived from an EMBL/GenBank/DDBJ whole genome shotgun (WGS) entry which is preliminary data.</text>
</comment>
<evidence type="ECO:0000256" key="2">
    <source>
        <dbReference type="ARBA" id="ARBA00005849"/>
    </source>
</evidence>
<dbReference type="NCBIfam" id="TIGR02771">
    <property type="entry name" value="TraF_Ti"/>
    <property type="match status" value="1"/>
</dbReference>
<keyword evidence="4" id="KW-0574">Periplasm</keyword>
<dbReference type="RefSeq" id="WP_145145613.1">
    <property type="nucleotide sequence ID" value="NZ_VLKY01000023.1"/>
</dbReference>
<dbReference type="OrthoDB" id="5360818at2"/>
<dbReference type="InterPro" id="IPR019533">
    <property type="entry name" value="Peptidase_S26"/>
</dbReference>
<reference evidence="7 8" key="1">
    <citation type="journal article" date="2015" name="Stand. Genomic Sci.">
        <title>Genomic Encyclopedia of Bacterial and Archaeal Type Strains, Phase III: the genomes of soil and plant-associated and newly described type strains.</title>
        <authorList>
            <person name="Whitman W.B."/>
            <person name="Woyke T."/>
            <person name="Klenk H.P."/>
            <person name="Zhou Y."/>
            <person name="Lilburn T.G."/>
            <person name="Beck B.J."/>
            <person name="De Vos P."/>
            <person name="Vandamme P."/>
            <person name="Eisen J.A."/>
            <person name="Garrity G."/>
            <person name="Hugenholtz P."/>
            <person name="Kyrpides N.C."/>
        </authorList>
    </citation>
    <scope>NUCLEOTIDE SEQUENCE [LARGE SCALE GENOMIC DNA]</scope>
    <source>
        <strain evidence="7 8">CGMCC 1.6858</strain>
    </source>
</reference>
<dbReference type="InterPro" id="IPR036286">
    <property type="entry name" value="LexA/Signal_pep-like_sf"/>
</dbReference>
<dbReference type="Proteomes" id="UP000316905">
    <property type="component" value="Unassembled WGS sequence"/>
</dbReference>
<dbReference type="GO" id="GO:0004252">
    <property type="term" value="F:serine-type endopeptidase activity"/>
    <property type="evidence" value="ECO:0007669"/>
    <property type="project" value="InterPro"/>
</dbReference>
<gene>
    <name evidence="7" type="ORF">IQ22_04291</name>
</gene>
<evidence type="ECO:0000256" key="1">
    <source>
        <dbReference type="ARBA" id="ARBA00004418"/>
    </source>
</evidence>
<comment type="similarity">
    <text evidence="2">Belongs to the peptidase S26C family.</text>
</comment>
<dbReference type="NCBIfam" id="NF010459">
    <property type="entry name" value="PRK13884.1"/>
    <property type="match status" value="1"/>
</dbReference>
<evidence type="ECO:0000313" key="8">
    <source>
        <dbReference type="Proteomes" id="UP000316905"/>
    </source>
</evidence>
<keyword evidence="8" id="KW-1185">Reference proteome</keyword>
<accession>A0A562PTQ5</accession>
<evidence type="ECO:0000259" key="6">
    <source>
        <dbReference type="Pfam" id="PF10502"/>
    </source>
</evidence>